<keyword evidence="2" id="KW-1185">Reference proteome</keyword>
<comment type="caution">
    <text evidence="1">The sequence shown here is derived from an EMBL/GenBank/DDBJ whole genome shotgun (WGS) entry which is preliminary data.</text>
</comment>
<dbReference type="EMBL" id="JACEIK010000306">
    <property type="protein sequence ID" value="MCD7454553.1"/>
    <property type="molecule type" value="Genomic_DNA"/>
</dbReference>
<name>A0ABS8S6A5_DATST</name>
<protein>
    <submittedName>
        <fullName evidence="1">Uncharacterized protein</fullName>
    </submittedName>
</protein>
<evidence type="ECO:0000313" key="2">
    <source>
        <dbReference type="Proteomes" id="UP000823775"/>
    </source>
</evidence>
<dbReference type="Proteomes" id="UP000823775">
    <property type="component" value="Unassembled WGS sequence"/>
</dbReference>
<gene>
    <name evidence="1" type="ORF">HAX54_025211</name>
</gene>
<sequence length="132" mass="13719">MEPSAVPNQAVWESSICDSTYPCLHVTIQVCEICGAAAVNVIGGQASEASNAIITSMGVSSAPERIIYPPYPCSKLSSSIYRDGAASKCVPINTLASDIFSLCPLTSSGSSATADPFCAITDLETFQHPSRA</sequence>
<proteinExistence type="predicted"/>
<reference evidence="1 2" key="1">
    <citation type="journal article" date="2021" name="BMC Genomics">
        <title>Datura genome reveals duplications of psychoactive alkaloid biosynthetic genes and high mutation rate following tissue culture.</title>
        <authorList>
            <person name="Rajewski A."/>
            <person name="Carter-House D."/>
            <person name="Stajich J."/>
            <person name="Litt A."/>
        </authorList>
    </citation>
    <scope>NUCLEOTIDE SEQUENCE [LARGE SCALE GENOMIC DNA]</scope>
    <source>
        <strain evidence="1">AR-01</strain>
    </source>
</reference>
<organism evidence="1 2">
    <name type="scientific">Datura stramonium</name>
    <name type="common">Jimsonweed</name>
    <name type="synonym">Common thornapple</name>
    <dbReference type="NCBI Taxonomy" id="4076"/>
    <lineage>
        <taxon>Eukaryota</taxon>
        <taxon>Viridiplantae</taxon>
        <taxon>Streptophyta</taxon>
        <taxon>Embryophyta</taxon>
        <taxon>Tracheophyta</taxon>
        <taxon>Spermatophyta</taxon>
        <taxon>Magnoliopsida</taxon>
        <taxon>eudicotyledons</taxon>
        <taxon>Gunneridae</taxon>
        <taxon>Pentapetalae</taxon>
        <taxon>asterids</taxon>
        <taxon>lamiids</taxon>
        <taxon>Solanales</taxon>
        <taxon>Solanaceae</taxon>
        <taxon>Solanoideae</taxon>
        <taxon>Datureae</taxon>
        <taxon>Datura</taxon>
    </lineage>
</organism>
<evidence type="ECO:0000313" key="1">
    <source>
        <dbReference type="EMBL" id="MCD7454553.1"/>
    </source>
</evidence>
<accession>A0ABS8S6A5</accession>